<comment type="cofactor">
    <cofactor evidence="6">
        <name>Fe(2+)</name>
        <dbReference type="ChEBI" id="CHEBI:29033"/>
    </cofactor>
    <text evidence="6">Binds 1 Fe(2+) ion per subunit.</text>
</comment>
<dbReference type="GO" id="GO:0010436">
    <property type="term" value="F:carotenoid dioxygenase activity"/>
    <property type="evidence" value="ECO:0007669"/>
    <property type="project" value="TreeGrafter"/>
</dbReference>
<accession>A0A0D9XI50</accession>
<keyword evidence="2 6" id="KW-0479">Metal-binding</keyword>
<reference evidence="8" key="2">
    <citation type="submission" date="2013-12" db="EMBL/GenBank/DDBJ databases">
        <authorList>
            <person name="Yu Y."/>
            <person name="Lee S."/>
            <person name="de Baynast K."/>
            <person name="Wissotski M."/>
            <person name="Liu L."/>
            <person name="Talag J."/>
            <person name="Goicoechea J."/>
            <person name="Angelova A."/>
            <person name="Jetty R."/>
            <person name="Kudrna D."/>
            <person name="Golser W."/>
            <person name="Rivera L."/>
            <person name="Zhang J."/>
            <person name="Wing R."/>
        </authorList>
    </citation>
    <scope>NUCLEOTIDE SEQUENCE</scope>
</reference>
<evidence type="ECO:0000256" key="6">
    <source>
        <dbReference type="PIRSR" id="PIRSR604294-1"/>
    </source>
</evidence>
<dbReference type="GO" id="GO:0016121">
    <property type="term" value="P:carotene catabolic process"/>
    <property type="evidence" value="ECO:0007669"/>
    <property type="project" value="TreeGrafter"/>
</dbReference>
<dbReference type="Gramene" id="LPERR10G02770.1">
    <property type="protein sequence ID" value="LPERR10G02770.1"/>
    <property type="gene ID" value="LPERR10G02770"/>
</dbReference>
<proteinExistence type="inferred from homology"/>
<feature type="binding site" evidence="6">
    <location>
        <position position="313"/>
    </location>
    <ligand>
        <name>Fe cation</name>
        <dbReference type="ChEBI" id="CHEBI:24875"/>
        <note>catalytic</note>
    </ligand>
</feature>
<keyword evidence="8" id="KW-1185">Reference proteome</keyword>
<evidence type="ECO:0000313" key="7">
    <source>
        <dbReference type="EnsemblPlants" id="LPERR10G02770.1"/>
    </source>
</evidence>
<organism evidence="7 8">
    <name type="scientific">Leersia perrieri</name>
    <dbReference type="NCBI Taxonomy" id="77586"/>
    <lineage>
        <taxon>Eukaryota</taxon>
        <taxon>Viridiplantae</taxon>
        <taxon>Streptophyta</taxon>
        <taxon>Embryophyta</taxon>
        <taxon>Tracheophyta</taxon>
        <taxon>Spermatophyta</taxon>
        <taxon>Magnoliopsida</taxon>
        <taxon>Liliopsida</taxon>
        <taxon>Poales</taxon>
        <taxon>Poaceae</taxon>
        <taxon>BOP clade</taxon>
        <taxon>Oryzoideae</taxon>
        <taxon>Oryzeae</taxon>
        <taxon>Oryzinae</taxon>
        <taxon>Leersia</taxon>
    </lineage>
</organism>
<dbReference type="PANTHER" id="PTHR10543:SF46">
    <property type="entry name" value="CAROTENOID CLEAVAGE DIOXYGENASE 4, CHLOROPLASTIC-RELATED"/>
    <property type="match status" value="1"/>
</dbReference>
<reference evidence="7 8" key="1">
    <citation type="submission" date="2012-08" db="EMBL/GenBank/DDBJ databases">
        <title>Oryza genome evolution.</title>
        <authorList>
            <person name="Wing R.A."/>
        </authorList>
    </citation>
    <scope>NUCLEOTIDE SEQUENCE</scope>
</reference>
<dbReference type="Proteomes" id="UP000032180">
    <property type="component" value="Chromosome 10"/>
</dbReference>
<protein>
    <submittedName>
        <fullName evidence="7">Uncharacterized protein</fullName>
    </submittedName>
</protein>
<evidence type="ECO:0000256" key="1">
    <source>
        <dbReference type="ARBA" id="ARBA00006787"/>
    </source>
</evidence>
<dbReference type="HOGENOM" id="CLU_016472_0_1_1"/>
<dbReference type="GO" id="GO:0046872">
    <property type="term" value="F:metal ion binding"/>
    <property type="evidence" value="ECO:0007669"/>
    <property type="project" value="UniProtKB-KW"/>
</dbReference>
<feature type="binding site" evidence="6">
    <location>
        <position position="198"/>
    </location>
    <ligand>
        <name>Fe cation</name>
        <dbReference type="ChEBI" id="CHEBI:24875"/>
        <note>catalytic</note>
    </ligand>
</feature>
<feature type="binding site" evidence="6">
    <location>
        <position position="247"/>
    </location>
    <ligand>
        <name>Fe cation</name>
        <dbReference type="ChEBI" id="CHEBI:24875"/>
        <note>catalytic</note>
    </ligand>
</feature>
<evidence type="ECO:0000256" key="4">
    <source>
        <dbReference type="ARBA" id="ARBA00022964"/>
    </source>
</evidence>
<evidence type="ECO:0000256" key="2">
    <source>
        <dbReference type="ARBA" id="ARBA00022723"/>
    </source>
</evidence>
<dbReference type="STRING" id="77586.A0A0D9XI50"/>
<evidence type="ECO:0000313" key="8">
    <source>
        <dbReference type="Proteomes" id="UP000032180"/>
    </source>
</evidence>
<dbReference type="AlphaFoldDB" id="A0A0D9XI50"/>
<name>A0A0D9XI50_9ORYZ</name>
<keyword evidence="4" id="KW-0560">Oxidoreductase</keyword>
<sequence>MDRAIVVLICPYPATDIAHALGLPKKKLWPLVDPKHVLSGNFAPVVEQPPTHCPVINGTIPSCLAGGAYIRNGPNPQHRLPKRTHHLFDGDGMLHSLLSLCPQQHRRQSPCSAHARYVQTYKYHLEHEAGAPIFPNFFSGFKGLAGLARLAVMSARIAFMHFASLTSPIPYTSTATGEVTTLGRCDFDDHRTIGMTAHPKMDPVNGELFSFRYSMLQPFLTYIWFDRAGNKVANVPIFSLQKPSMLHDFAITERYAIFPESQLVMSPLDMAVHGGSLVRLDREMVPRIGVLPRYARDESEMRWFEVPGFNMLHATNAWEEADGEELMLVASGNQQLVNQTHAS</sequence>
<dbReference type="GO" id="GO:0009570">
    <property type="term" value="C:chloroplast stroma"/>
    <property type="evidence" value="ECO:0007669"/>
    <property type="project" value="TreeGrafter"/>
</dbReference>
<reference evidence="7" key="3">
    <citation type="submission" date="2015-04" db="UniProtKB">
        <authorList>
            <consortium name="EnsemblPlants"/>
        </authorList>
    </citation>
    <scope>IDENTIFICATION</scope>
</reference>
<dbReference type="InterPro" id="IPR004294">
    <property type="entry name" value="Carotenoid_Oase"/>
</dbReference>
<dbReference type="PANTHER" id="PTHR10543">
    <property type="entry name" value="BETA-CAROTENE DIOXYGENASE"/>
    <property type="match status" value="1"/>
</dbReference>
<evidence type="ECO:0000256" key="3">
    <source>
        <dbReference type="ARBA" id="ARBA00022946"/>
    </source>
</evidence>
<dbReference type="Pfam" id="PF03055">
    <property type="entry name" value="RPE65"/>
    <property type="match status" value="1"/>
</dbReference>
<keyword evidence="4" id="KW-0223">Dioxygenase</keyword>
<dbReference type="EnsemblPlants" id="LPERR10G02770.1">
    <property type="protein sequence ID" value="LPERR10G02770.1"/>
    <property type="gene ID" value="LPERR10G02770"/>
</dbReference>
<keyword evidence="3" id="KW-0809">Transit peptide</keyword>
<evidence type="ECO:0000256" key="5">
    <source>
        <dbReference type="ARBA" id="ARBA00023004"/>
    </source>
</evidence>
<comment type="similarity">
    <text evidence="1">Belongs to the carotenoid oxygenase family.</text>
</comment>
<keyword evidence="5 6" id="KW-0408">Iron</keyword>
<dbReference type="eggNOG" id="KOG1285">
    <property type="taxonomic scope" value="Eukaryota"/>
</dbReference>